<dbReference type="OrthoDB" id="9794601at2"/>
<evidence type="ECO:0000313" key="4">
    <source>
        <dbReference type="Proteomes" id="UP000321479"/>
    </source>
</evidence>
<keyword evidence="4" id="KW-1185">Reference proteome</keyword>
<evidence type="ECO:0000256" key="2">
    <source>
        <dbReference type="ARBA" id="ARBA00022679"/>
    </source>
</evidence>
<protein>
    <submittedName>
        <fullName evidence="3">Alpha-1,2-fucosyltransferase</fullName>
    </submittedName>
</protein>
<name>A0A5B8UUG0_9SPHI</name>
<dbReference type="PANTHER" id="PTHR11927:SF9">
    <property type="entry name" value="L-FUCOSYLTRANSFERASE"/>
    <property type="match status" value="1"/>
</dbReference>
<dbReference type="RefSeq" id="WP_147031139.1">
    <property type="nucleotide sequence ID" value="NZ_CP042436.1"/>
</dbReference>
<dbReference type="EMBL" id="CP042436">
    <property type="protein sequence ID" value="QEC62562.1"/>
    <property type="molecule type" value="Genomic_DNA"/>
</dbReference>
<dbReference type="GO" id="GO:0008107">
    <property type="term" value="F:galactoside 2-alpha-L-fucosyltransferase activity"/>
    <property type="evidence" value="ECO:0007669"/>
    <property type="project" value="InterPro"/>
</dbReference>
<dbReference type="GO" id="GO:0005975">
    <property type="term" value="P:carbohydrate metabolic process"/>
    <property type="evidence" value="ECO:0007669"/>
    <property type="project" value="InterPro"/>
</dbReference>
<accession>A0A5B8UUG0</accession>
<evidence type="ECO:0000256" key="1">
    <source>
        <dbReference type="ARBA" id="ARBA00022676"/>
    </source>
</evidence>
<reference evidence="3 4" key="1">
    <citation type="journal article" date="2017" name="Curr. Microbiol.">
        <title>Mucilaginibacter ginsenosidivorans sp. nov., Isolated from Soil of Ginseng Field.</title>
        <authorList>
            <person name="Kim M.M."/>
            <person name="Siddiqi M.Z."/>
            <person name="Im W.T."/>
        </authorList>
    </citation>
    <scope>NUCLEOTIDE SEQUENCE [LARGE SCALE GENOMIC DNA]</scope>
    <source>
        <strain evidence="3 4">Gsoil 3017</strain>
    </source>
</reference>
<dbReference type="InterPro" id="IPR002516">
    <property type="entry name" value="Glyco_trans_11"/>
</dbReference>
<proteinExistence type="predicted"/>
<dbReference type="Proteomes" id="UP000321479">
    <property type="component" value="Chromosome"/>
</dbReference>
<keyword evidence="2 3" id="KW-0808">Transferase</keyword>
<evidence type="ECO:0000313" key="3">
    <source>
        <dbReference type="EMBL" id="QEC62562.1"/>
    </source>
</evidence>
<dbReference type="Pfam" id="PF01531">
    <property type="entry name" value="Glyco_transf_11"/>
    <property type="match status" value="1"/>
</dbReference>
<organism evidence="3 4">
    <name type="scientific">Mucilaginibacter ginsenosidivorans</name>
    <dbReference type="NCBI Taxonomy" id="398053"/>
    <lineage>
        <taxon>Bacteria</taxon>
        <taxon>Pseudomonadati</taxon>
        <taxon>Bacteroidota</taxon>
        <taxon>Sphingobacteriia</taxon>
        <taxon>Sphingobacteriales</taxon>
        <taxon>Sphingobacteriaceae</taxon>
        <taxon>Mucilaginibacter</taxon>
    </lineage>
</organism>
<dbReference type="GO" id="GO:0016020">
    <property type="term" value="C:membrane"/>
    <property type="evidence" value="ECO:0007669"/>
    <property type="project" value="InterPro"/>
</dbReference>
<dbReference type="KEGG" id="mgin:FRZ54_08150"/>
<gene>
    <name evidence="3" type="ORF">FRZ54_08150</name>
</gene>
<keyword evidence="1 3" id="KW-0328">Glycosyltransferase</keyword>
<dbReference type="PANTHER" id="PTHR11927">
    <property type="entry name" value="GALACTOSIDE 2-L-FUCOSYLTRANSFERASE"/>
    <property type="match status" value="1"/>
</dbReference>
<dbReference type="AlphaFoldDB" id="A0A5B8UUG0"/>
<dbReference type="Gene3D" id="3.40.50.11350">
    <property type="match status" value="1"/>
</dbReference>
<dbReference type="CDD" id="cd11301">
    <property type="entry name" value="Fut1_Fut2_like"/>
    <property type="match status" value="1"/>
</dbReference>
<sequence length="296" mass="33858">MIVTRLQGGLGNQMFQYAAALKLAVSHGTKLYLDTRSLSASAGTTDITPRRYALDAFHVSAETAPGAVLDGIFEKKGFNSVFKRIMNRRVRIYREGVMAFDTRLENIRPPVYLDGYWQSEKYFIDIEPKIRAEFSFSENLLSAGDVHWLNRLKACESVAVHVRRGDYISSVPVRERHGVCGAEYYEDAMRLLNERFAGLNFFIFSDEPPWVKEQMLFRAPGCYIVDQRPAGSPDGADLYLMSNCRHHIIANSTYSWWAAWLNGYEEKVVIAPKNWFKVPPDGFKPDDLIPEKWIKL</sequence>